<reference evidence="3 4" key="1">
    <citation type="journal article" date="2019" name="Genome Biol. Evol.">
        <title>Whole-Genome Sequencing of the Giant Devil Catfish, Bagarius yarrelli.</title>
        <authorList>
            <person name="Jiang W."/>
            <person name="Lv Y."/>
            <person name="Cheng L."/>
            <person name="Yang K."/>
            <person name="Chao B."/>
            <person name="Wang X."/>
            <person name="Li Y."/>
            <person name="Pan X."/>
            <person name="You X."/>
            <person name="Zhang Y."/>
            <person name="Yang J."/>
            <person name="Li J."/>
            <person name="Zhang X."/>
            <person name="Liu S."/>
            <person name="Sun C."/>
            <person name="Yang J."/>
            <person name="Shi Q."/>
        </authorList>
    </citation>
    <scope>NUCLEOTIDE SEQUENCE [LARGE SCALE GENOMIC DNA]</scope>
    <source>
        <strain evidence="3">JWS20170419001</strain>
        <tissue evidence="3">Muscle</tissue>
    </source>
</reference>
<keyword evidence="2" id="KW-0812">Transmembrane</keyword>
<feature type="transmembrane region" description="Helical" evidence="2">
    <location>
        <begin position="82"/>
        <end position="101"/>
    </location>
</feature>
<feature type="compositionally biased region" description="Basic and acidic residues" evidence="1">
    <location>
        <begin position="1"/>
        <end position="15"/>
    </location>
</feature>
<keyword evidence="2" id="KW-0472">Membrane</keyword>
<sequence>MDTLRKEAASERGTGDEIQPAEVLRVPAVPDVKEVKQPRENGETPAAIAANHADERCVMCNKKVCSPAPSPRRANRADFSEVEFLLLMWLVLYCLFVVPHLDLRTISRFLLNLDE</sequence>
<organism evidence="3 4">
    <name type="scientific">Bagarius yarrelli</name>
    <name type="common">Goonch</name>
    <name type="synonym">Bagrus yarrelli</name>
    <dbReference type="NCBI Taxonomy" id="175774"/>
    <lineage>
        <taxon>Eukaryota</taxon>
        <taxon>Metazoa</taxon>
        <taxon>Chordata</taxon>
        <taxon>Craniata</taxon>
        <taxon>Vertebrata</taxon>
        <taxon>Euteleostomi</taxon>
        <taxon>Actinopterygii</taxon>
        <taxon>Neopterygii</taxon>
        <taxon>Teleostei</taxon>
        <taxon>Ostariophysi</taxon>
        <taxon>Siluriformes</taxon>
        <taxon>Sisoridae</taxon>
        <taxon>Sisorinae</taxon>
        <taxon>Bagarius</taxon>
    </lineage>
</organism>
<proteinExistence type="predicted"/>
<gene>
    <name evidence="3" type="ORF">Baya_13427</name>
</gene>
<evidence type="ECO:0000313" key="4">
    <source>
        <dbReference type="Proteomes" id="UP000319801"/>
    </source>
</evidence>
<name>A0A556V5V9_BAGYA</name>
<evidence type="ECO:0000256" key="1">
    <source>
        <dbReference type="SAM" id="MobiDB-lite"/>
    </source>
</evidence>
<feature type="region of interest" description="Disordered" evidence="1">
    <location>
        <begin position="1"/>
        <end position="20"/>
    </location>
</feature>
<evidence type="ECO:0000256" key="2">
    <source>
        <dbReference type="SAM" id="Phobius"/>
    </source>
</evidence>
<protein>
    <submittedName>
        <fullName evidence="3">Uncharacterized protein</fullName>
    </submittedName>
</protein>
<dbReference type="Proteomes" id="UP000319801">
    <property type="component" value="Unassembled WGS sequence"/>
</dbReference>
<keyword evidence="2" id="KW-1133">Transmembrane helix</keyword>
<dbReference type="EMBL" id="VCAZ01000127">
    <property type="protein sequence ID" value="TSV68150.1"/>
    <property type="molecule type" value="Genomic_DNA"/>
</dbReference>
<dbReference type="AlphaFoldDB" id="A0A556V5V9"/>
<comment type="caution">
    <text evidence="3">The sequence shown here is derived from an EMBL/GenBank/DDBJ whole genome shotgun (WGS) entry which is preliminary data.</text>
</comment>
<keyword evidence="4" id="KW-1185">Reference proteome</keyword>
<evidence type="ECO:0000313" key="3">
    <source>
        <dbReference type="EMBL" id="TSV68150.1"/>
    </source>
</evidence>
<accession>A0A556V5V9</accession>